<dbReference type="AlphaFoldDB" id="A0A165A473"/>
<dbReference type="RefSeq" id="XP_018185483.1">
    <property type="nucleotide sequence ID" value="XM_018330627.1"/>
</dbReference>
<evidence type="ECO:0000256" key="4">
    <source>
        <dbReference type="ARBA" id="ARBA00023136"/>
    </source>
</evidence>
<evidence type="ECO:0000313" key="6">
    <source>
        <dbReference type="EMBL" id="KZF19928.1"/>
    </source>
</evidence>
<evidence type="ECO:0000256" key="2">
    <source>
        <dbReference type="ARBA" id="ARBA00022692"/>
    </source>
</evidence>
<dbReference type="GeneID" id="28895764"/>
<dbReference type="InterPro" id="IPR039868">
    <property type="entry name" value="ARMD3-like"/>
</dbReference>
<keyword evidence="2" id="KW-0812">Transmembrane</keyword>
<evidence type="ECO:0000259" key="5">
    <source>
        <dbReference type="SMART" id="SM01158"/>
    </source>
</evidence>
<dbReference type="Pfam" id="PF08427">
    <property type="entry name" value="ARMH3_C"/>
    <property type="match status" value="1"/>
</dbReference>
<reference evidence="6 7" key="1">
    <citation type="journal article" date="2016" name="Fungal Biol.">
        <title>The genome of Xylona heveae provides a window into fungal endophytism.</title>
        <authorList>
            <person name="Gazis R."/>
            <person name="Kuo A."/>
            <person name="Riley R."/>
            <person name="LaButti K."/>
            <person name="Lipzen A."/>
            <person name="Lin J."/>
            <person name="Amirebrahimi M."/>
            <person name="Hesse C.N."/>
            <person name="Spatafora J.W."/>
            <person name="Henrissat B."/>
            <person name="Hainaut M."/>
            <person name="Grigoriev I.V."/>
            <person name="Hibbett D.S."/>
        </authorList>
    </citation>
    <scope>NUCLEOTIDE SEQUENCE [LARGE SCALE GENOMIC DNA]</scope>
    <source>
        <strain evidence="6 7">TC161</strain>
    </source>
</reference>
<name>A0A165A473_XYLHT</name>
<dbReference type="EMBL" id="KV407464">
    <property type="protein sequence ID" value="KZF19928.1"/>
    <property type="molecule type" value="Genomic_DNA"/>
</dbReference>
<gene>
    <name evidence="6" type="ORF">L228DRAFT_233313</name>
</gene>
<sequence>MAVCGMESSPLTQQARPETFQPKIVELYEALFRDDNDDEKSEGFWREFFVLRPDRVTLQRILTNLSADELLHLHNESRQLFAQSIQRIKSGTAPSDEIALDTLTVFLHAVLTKRYTNPSSDIIAVLAGLDQVDHVFTDFVNTLDNIIRNGRTMQLREKAIDVALSITSGAYQTSLISYFIHRDLFPSLMKYTQDRDTQSGAFEPFLLLGLLANYNKFEFQNPYRLRLEDFVNENAILKIVRSVGTTCSSARDEYVAIQNDLPEGWTLNNTLSFFGLGALTGTPKPVQQAPSPEAARAQLAALPIPQAAILLGTYDFANANSLFCHNLVSAPAQKHEEAPFASFLSFTSYLLHHAHRSTRTTLYSHINLLTLRIIIEDPVLCKRICSDESKSYVRLCRQRQPYLPLIPGERIQATVILDIVVDSINHNLRRRLDVALYLACIGILLRMVSFLSRSRVRLSYHWSELWRSLLNLMRFLTSYADDFKTLPDFQILLDSLVNVLAFSISAGEAFLPDAASYDDLFYKLVESGDTVTRFQTAHDLSKRAATNSIETLIGVTKHYHTLLESEKAKGRGKDFSPREVTKMIRQGYDTLSFQTRDGLDSWNKYREAEHRLVLKQAARTAVSDVRSLLVNKF</sequence>
<evidence type="ECO:0000313" key="7">
    <source>
        <dbReference type="Proteomes" id="UP000076632"/>
    </source>
</evidence>
<evidence type="ECO:0000256" key="1">
    <source>
        <dbReference type="ARBA" id="ARBA00004370"/>
    </source>
</evidence>
<dbReference type="GO" id="GO:0016020">
    <property type="term" value="C:membrane"/>
    <property type="evidence" value="ECO:0007669"/>
    <property type="project" value="UniProtKB-SubCell"/>
</dbReference>
<dbReference type="PANTHER" id="PTHR13608:SF3">
    <property type="entry name" value="ARMADILLO-LIKE HELICAL DOMAIN-CONTAINING PROTEIN 3"/>
    <property type="match status" value="1"/>
</dbReference>
<feature type="domain" description="Armadillo-like helical" evidence="5">
    <location>
        <begin position="404"/>
        <end position="629"/>
    </location>
</feature>
<dbReference type="OrthoDB" id="2012278at2759"/>
<proteinExistence type="predicted"/>
<evidence type="ECO:0000256" key="3">
    <source>
        <dbReference type="ARBA" id="ARBA00022989"/>
    </source>
</evidence>
<dbReference type="InterPro" id="IPR013636">
    <property type="entry name" value="ARMH3_C"/>
</dbReference>
<accession>A0A165A473</accession>
<keyword evidence="3" id="KW-1133">Transmembrane helix</keyword>
<comment type="subcellular location">
    <subcellularLocation>
        <location evidence="1">Membrane</location>
    </subcellularLocation>
</comment>
<dbReference type="SMART" id="SM01158">
    <property type="entry name" value="DUF1741"/>
    <property type="match status" value="1"/>
</dbReference>
<keyword evidence="4" id="KW-0472">Membrane</keyword>
<keyword evidence="7" id="KW-1185">Reference proteome</keyword>
<dbReference type="PANTHER" id="PTHR13608">
    <property type="entry name" value="ARMADILLO-LIKE HELICAL DOMAIN-CONTAINING PROTEIN 3"/>
    <property type="match status" value="1"/>
</dbReference>
<dbReference type="GO" id="GO:0005829">
    <property type="term" value="C:cytosol"/>
    <property type="evidence" value="ECO:0007669"/>
    <property type="project" value="TreeGrafter"/>
</dbReference>
<dbReference type="Proteomes" id="UP000076632">
    <property type="component" value="Unassembled WGS sequence"/>
</dbReference>
<dbReference type="InParanoid" id="A0A165A473"/>
<organism evidence="6 7">
    <name type="scientific">Xylona heveae (strain CBS 132557 / TC161)</name>
    <dbReference type="NCBI Taxonomy" id="1328760"/>
    <lineage>
        <taxon>Eukaryota</taxon>
        <taxon>Fungi</taxon>
        <taxon>Dikarya</taxon>
        <taxon>Ascomycota</taxon>
        <taxon>Pezizomycotina</taxon>
        <taxon>Xylonomycetes</taxon>
        <taxon>Xylonales</taxon>
        <taxon>Xylonaceae</taxon>
        <taxon>Xylona</taxon>
    </lineage>
</organism>
<protein>
    <submittedName>
        <fullName evidence="6">DUF1741-domain-containing protein</fullName>
    </submittedName>
</protein>
<dbReference type="OMA" id="YEATHLN"/>